<feature type="domain" description="NADH:ubiquinone oxidoreductase 30kDa subunit" evidence="2">
    <location>
        <begin position="38"/>
        <end position="137"/>
    </location>
</feature>
<accession>A0A1D7TJB4</accession>
<evidence type="ECO:0000313" key="3">
    <source>
        <dbReference type="EMBL" id="AOO65073.1"/>
    </source>
</evidence>
<evidence type="ECO:0000259" key="2">
    <source>
        <dbReference type="Pfam" id="PF00329"/>
    </source>
</evidence>
<dbReference type="KEGG" id="shal:SHALO_1295"/>
<protein>
    <submittedName>
        <fullName evidence="3">Soluble, cytoplasmic ECH-like hydrogenase CooU-like</fullName>
    </submittedName>
</protein>
<dbReference type="GO" id="GO:0008137">
    <property type="term" value="F:NADH dehydrogenase (ubiquinone) activity"/>
    <property type="evidence" value="ECO:0007669"/>
    <property type="project" value="InterPro"/>
</dbReference>
<proteinExistence type="inferred from homology"/>
<dbReference type="PATRIC" id="fig|1193502.14.peg.1315"/>
<dbReference type="PANTHER" id="PTHR10884:SF14">
    <property type="entry name" value="NADH DEHYDROGENASE [UBIQUINONE] IRON-SULFUR PROTEIN 3, MITOCHONDRIAL"/>
    <property type="match status" value="1"/>
</dbReference>
<keyword evidence="4" id="KW-1185">Reference proteome</keyword>
<dbReference type="InterPro" id="IPR037232">
    <property type="entry name" value="NADH_quin_OxRdtase_su_C/D-like"/>
</dbReference>
<dbReference type="SUPFAM" id="SSF143243">
    <property type="entry name" value="Nqo5-like"/>
    <property type="match status" value="1"/>
</dbReference>
<dbReference type="AlphaFoldDB" id="A0A1D7TJB4"/>
<dbReference type="InterPro" id="IPR001268">
    <property type="entry name" value="NADH_UbQ_OxRdtase_30kDa_su"/>
</dbReference>
<comment type="similarity">
    <text evidence="1">Belongs to the complex I 30 kDa subunit family.</text>
</comment>
<dbReference type="STRING" id="1193502.SHALO_1295"/>
<dbReference type="PANTHER" id="PTHR10884">
    <property type="entry name" value="NADH DEHYDROGENASE UBIQUINONE IRON-SULFUR PROTEIN 3"/>
    <property type="match status" value="1"/>
</dbReference>
<dbReference type="Pfam" id="PF00329">
    <property type="entry name" value="Complex1_30kDa"/>
    <property type="match status" value="1"/>
</dbReference>
<reference evidence="4" key="1">
    <citation type="submission" date="2016-08" db="EMBL/GenBank/DDBJ databases">
        <title>Complete genome sequence of the organohalide-respiring Epsilonproteobacterium Sulfurospirillum halorespirans.</title>
        <authorList>
            <person name="Goris T."/>
            <person name="Zimmermann J."/>
            <person name="Schenz B."/>
            <person name="Lemos M."/>
            <person name="Hackermueller J."/>
            <person name="Diekert G."/>
        </authorList>
    </citation>
    <scope>NUCLEOTIDE SEQUENCE [LARGE SCALE GENOMIC DNA]</scope>
    <source>
        <strain>DSM 13726</strain>
        <strain evidence="4">PCE-M2</strain>
    </source>
</reference>
<gene>
    <name evidence="3" type="ORF">SHALO_1295</name>
</gene>
<dbReference type="RefSeq" id="WP_069477887.1">
    <property type="nucleotide sequence ID" value="NZ_CP017111.1"/>
</dbReference>
<evidence type="ECO:0000256" key="1">
    <source>
        <dbReference type="ARBA" id="ARBA00007569"/>
    </source>
</evidence>
<dbReference type="Proteomes" id="UP000094609">
    <property type="component" value="Chromosome"/>
</dbReference>
<dbReference type="EMBL" id="CP017111">
    <property type="protein sequence ID" value="AOO65073.1"/>
    <property type="molecule type" value="Genomic_DNA"/>
</dbReference>
<organism evidence="3 4">
    <name type="scientific">Sulfurospirillum halorespirans DSM 13726</name>
    <dbReference type="NCBI Taxonomy" id="1193502"/>
    <lineage>
        <taxon>Bacteria</taxon>
        <taxon>Pseudomonadati</taxon>
        <taxon>Campylobacterota</taxon>
        <taxon>Epsilonproteobacteria</taxon>
        <taxon>Campylobacterales</taxon>
        <taxon>Sulfurospirillaceae</taxon>
        <taxon>Sulfurospirillum</taxon>
    </lineage>
</organism>
<sequence length="164" mass="18513">MKSLHVKLNDVLGALKLGCHFDKKGDSLWCEIDDKALLLSLAEILQTMNARVCMITAHQKEDAHELVYHFDLDGIMINVKLHITDKSVPSITPLFKSADWTERELSEIYGIAILNHPNPKRLFLDEAIKENVLKEYYSLSSAMSGKVSQALWNRVKAEEGVLHG</sequence>
<dbReference type="Gene3D" id="3.30.460.80">
    <property type="entry name" value="NADH:ubiquinone oxidoreductase, 30kDa subunit"/>
    <property type="match status" value="1"/>
</dbReference>
<evidence type="ECO:0000313" key="4">
    <source>
        <dbReference type="Proteomes" id="UP000094609"/>
    </source>
</evidence>
<name>A0A1D7TJB4_9BACT</name>